<protein>
    <recommendedName>
        <fullName evidence="7 14">Ribonuclease HII</fullName>
        <shortName evidence="14">RNase HII</shortName>
        <ecNumber evidence="6 14">3.1.26.4</ecNumber>
    </recommendedName>
</protein>
<evidence type="ECO:0000256" key="1">
    <source>
        <dbReference type="ARBA" id="ARBA00000077"/>
    </source>
</evidence>
<dbReference type="GO" id="GO:0030145">
    <property type="term" value="F:manganese ion binding"/>
    <property type="evidence" value="ECO:0007669"/>
    <property type="project" value="UniProtKB-UniRule"/>
</dbReference>
<evidence type="ECO:0000256" key="10">
    <source>
        <dbReference type="ARBA" id="ARBA00022723"/>
    </source>
</evidence>
<dbReference type="GO" id="GO:0004523">
    <property type="term" value="F:RNA-DNA hybrid ribonuclease activity"/>
    <property type="evidence" value="ECO:0007669"/>
    <property type="project" value="UniProtKB-UniRule"/>
</dbReference>
<dbReference type="GO" id="GO:0003723">
    <property type="term" value="F:RNA binding"/>
    <property type="evidence" value="ECO:0007669"/>
    <property type="project" value="UniProtKB-UniRule"/>
</dbReference>
<dbReference type="GO" id="GO:0006298">
    <property type="term" value="P:mismatch repair"/>
    <property type="evidence" value="ECO:0007669"/>
    <property type="project" value="TreeGrafter"/>
</dbReference>
<dbReference type="GO" id="GO:0005737">
    <property type="term" value="C:cytoplasm"/>
    <property type="evidence" value="ECO:0007669"/>
    <property type="project" value="UniProtKB-SubCell"/>
</dbReference>
<dbReference type="PANTHER" id="PTHR10954">
    <property type="entry name" value="RIBONUCLEASE H2 SUBUNIT A"/>
    <property type="match status" value="1"/>
</dbReference>
<evidence type="ECO:0000256" key="6">
    <source>
        <dbReference type="ARBA" id="ARBA00012180"/>
    </source>
</evidence>
<comment type="catalytic activity">
    <reaction evidence="1 14 15 16">
        <text>Endonucleolytic cleavage to 5'-phosphomonoester.</text>
        <dbReference type="EC" id="3.1.26.4"/>
    </reaction>
</comment>
<keyword evidence="13 14" id="KW-0464">Manganese</keyword>
<evidence type="ECO:0000313" key="19">
    <source>
        <dbReference type="Proteomes" id="UP000246132"/>
    </source>
</evidence>
<dbReference type="InterPro" id="IPR001352">
    <property type="entry name" value="RNase_HII/HIII"/>
</dbReference>
<dbReference type="Pfam" id="PF01351">
    <property type="entry name" value="RNase_HII"/>
    <property type="match status" value="1"/>
</dbReference>
<evidence type="ECO:0000256" key="4">
    <source>
        <dbReference type="ARBA" id="ARBA00004496"/>
    </source>
</evidence>
<evidence type="ECO:0000256" key="2">
    <source>
        <dbReference type="ARBA" id="ARBA00001946"/>
    </source>
</evidence>
<name>A0A3A8ALR9_9HYPH</name>
<proteinExistence type="inferred from homology"/>
<dbReference type="PROSITE" id="PS51975">
    <property type="entry name" value="RNASE_H_2"/>
    <property type="match status" value="1"/>
</dbReference>
<comment type="cofactor">
    <cofactor evidence="2">
        <name>Mg(2+)</name>
        <dbReference type="ChEBI" id="CHEBI:18420"/>
    </cofactor>
</comment>
<dbReference type="EMBL" id="QFWV02000005">
    <property type="protein sequence ID" value="RKF06853.1"/>
    <property type="molecule type" value="Genomic_DNA"/>
</dbReference>
<dbReference type="HAMAP" id="MF_00052_B">
    <property type="entry name" value="RNase_HII_B"/>
    <property type="match status" value="1"/>
</dbReference>
<sequence>MTSHASGSPLLFDPVPQEPDFAFEEALYKKGHNAVAGVDEAGRGPLAGPVVAAAIVLDPSVEIAGLADSKALTARRRDILFDAIMADARAVSVASVCADSIDASDIRKASLAAMRACVTGLLPRADAALFDGRDVPPGLPPEFAAQSLIKGDARCLSVAAASIVAKVSRDRMLVNLCTAHPGYGLSGHKGYGSAGHRAAIERLGGVARLHRFTFRPLSGL</sequence>
<dbReference type="CDD" id="cd07182">
    <property type="entry name" value="RNase_HII_bacteria_HII_like"/>
    <property type="match status" value="1"/>
</dbReference>
<gene>
    <name evidence="14" type="primary">rnhB</name>
    <name evidence="18" type="ORF">DEM25_009395</name>
</gene>
<dbReference type="Gene3D" id="3.30.420.10">
    <property type="entry name" value="Ribonuclease H-like superfamily/Ribonuclease H"/>
    <property type="match status" value="1"/>
</dbReference>
<evidence type="ECO:0000313" key="18">
    <source>
        <dbReference type="EMBL" id="RKF06853.1"/>
    </source>
</evidence>
<evidence type="ECO:0000256" key="5">
    <source>
        <dbReference type="ARBA" id="ARBA00007383"/>
    </source>
</evidence>
<evidence type="ECO:0000256" key="16">
    <source>
        <dbReference type="RuleBase" id="RU003515"/>
    </source>
</evidence>
<dbReference type="SUPFAM" id="SSF53098">
    <property type="entry name" value="Ribonuclease H-like"/>
    <property type="match status" value="1"/>
</dbReference>
<organism evidence="18 19">
    <name type="scientific">Oceaniradius stylonematis</name>
    <dbReference type="NCBI Taxonomy" id="2184161"/>
    <lineage>
        <taxon>Bacteria</taxon>
        <taxon>Pseudomonadati</taxon>
        <taxon>Pseudomonadota</taxon>
        <taxon>Alphaproteobacteria</taxon>
        <taxon>Hyphomicrobiales</taxon>
        <taxon>Ahrensiaceae</taxon>
        <taxon>Oceaniradius</taxon>
    </lineage>
</organism>
<dbReference type="EC" id="3.1.26.4" evidence="6 14"/>
<feature type="binding site" evidence="14 15">
    <location>
        <position position="40"/>
    </location>
    <ligand>
        <name>a divalent metal cation</name>
        <dbReference type="ChEBI" id="CHEBI:60240"/>
    </ligand>
</feature>
<comment type="cofactor">
    <cofactor evidence="14 15">
        <name>Mn(2+)</name>
        <dbReference type="ChEBI" id="CHEBI:29035"/>
    </cofactor>
    <cofactor evidence="14 15">
        <name>Mg(2+)</name>
        <dbReference type="ChEBI" id="CHEBI:18420"/>
    </cofactor>
    <text evidence="14 15">Manganese or magnesium. Binds 1 divalent metal ion per monomer in the absence of substrate. May bind a second metal ion after substrate binding.</text>
</comment>
<feature type="binding site" evidence="14 15">
    <location>
        <position position="39"/>
    </location>
    <ligand>
        <name>a divalent metal cation</name>
        <dbReference type="ChEBI" id="CHEBI:60240"/>
    </ligand>
</feature>
<comment type="caution">
    <text evidence="18">The sequence shown here is derived from an EMBL/GenBank/DDBJ whole genome shotgun (WGS) entry which is preliminary data.</text>
</comment>
<feature type="domain" description="RNase H type-2" evidence="17">
    <location>
        <begin position="33"/>
        <end position="220"/>
    </location>
</feature>
<dbReference type="InterPro" id="IPR024567">
    <property type="entry name" value="RNase_HII/HIII_dom"/>
</dbReference>
<evidence type="ECO:0000256" key="8">
    <source>
        <dbReference type="ARBA" id="ARBA00022490"/>
    </source>
</evidence>
<evidence type="ECO:0000256" key="12">
    <source>
        <dbReference type="ARBA" id="ARBA00022801"/>
    </source>
</evidence>
<dbReference type="OrthoDB" id="9803420at2"/>
<keyword evidence="9 14" id="KW-0540">Nuclease</keyword>
<comment type="function">
    <text evidence="3 14 16">Endonuclease that specifically degrades the RNA of RNA-DNA hybrids.</text>
</comment>
<evidence type="ECO:0000256" key="14">
    <source>
        <dbReference type="HAMAP-Rule" id="MF_00052"/>
    </source>
</evidence>
<keyword evidence="12 14" id="KW-0378">Hydrolase</keyword>
<dbReference type="Proteomes" id="UP000246132">
    <property type="component" value="Unassembled WGS sequence"/>
</dbReference>
<evidence type="ECO:0000256" key="13">
    <source>
        <dbReference type="ARBA" id="ARBA00023211"/>
    </source>
</evidence>
<reference evidence="18 19" key="1">
    <citation type="journal article" date="2018" name="Int. J. Syst. Bacteriol.">
        <title>Oceaniradius stylonemae gen. nov., sp. nov., isolated from a red alga, Stylonema cornu-cervi.</title>
        <authorList>
            <person name="Jeong S."/>
        </authorList>
    </citation>
    <scope>NUCLEOTIDE SEQUENCE [LARGE SCALE GENOMIC DNA]</scope>
    <source>
        <strain evidence="18 19">StC1</strain>
    </source>
</reference>
<accession>A0A3A8ALR9</accession>
<dbReference type="InterPro" id="IPR012337">
    <property type="entry name" value="RNaseH-like_sf"/>
</dbReference>
<comment type="similarity">
    <text evidence="5 14 16">Belongs to the RNase HII family.</text>
</comment>
<dbReference type="GO" id="GO:0032299">
    <property type="term" value="C:ribonuclease H2 complex"/>
    <property type="evidence" value="ECO:0007669"/>
    <property type="project" value="TreeGrafter"/>
</dbReference>
<dbReference type="RefSeq" id="WP_109766684.1">
    <property type="nucleotide sequence ID" value="NZ_OZ252232.1"/>
</dbReference>
<keyword evidence="8 14" id="KW-0963">Cytoplasm</keyword>
<evidence type="ECO:0000259" key="17">
    <source>
        <dbReference type="PROSITE" id="PS51975"/>
    </source>
</evidence>
<dbReference type="GO" id="GO:0043137">
    <property type="term" value="P:DNA replication, removal of RNA primer"/>
    <property type="evidence" value="ECO:0007669"/>
    <property type="project" value="TreeGrafter"/>
</dbReference>
<evidence type="ECO:0000256" key="7">
    <source>
        <dbReference type="ARBA" id="ARBA00019179"/>
    </source>
</evidence>
<dbReference type="PANTHER" id="PTHR10954:SF18">
    <property type="entry name" value="RIBONUCLEASE HII"/>
    <property type="match status" value="1"/>
</dbReference>
<evidence type="ECO:0000256" key="9">
    <source>
        <dbReference type="ARBA" id="ARBA00022722"/>
    </source>
</evidence>
<evidence type="ECO:0000256" key="15">
    <source>
        <dbReference type="PROSITE-ProRule" id="PRU01319"/>
    </source>
</evidence>
<comment type="subcellular location">
    <subcellularLocation>
        <location evidence="4 14">Cytoplasm</location>
    </subcellularLocation>
</comment>
<evidence type="ECO:0000256" key="11">
    <source>
        <dbReference type="ARBA" id="ARBA00022759"/>
    </source>
</evidence>
<dbReference type="AlphaFoldDB" id="A0A3A8ALR9"/>
<dbReference type="InterPro" id="IPR036397">
    <property type="entry name" value="RNaseH_sf"/>
</dbReference>
<keyword evidence="11 14" id="KW-0255">Endonuclease</keyword>
<evidence type="ECO:0000256" key="3">
    <source>
        <dbReference type="ARBA" id="ARBA00004065"/>
    </source>
</evidence>
<keyword evidence="19" id="KW-1185">Reference proteome</keyword>
<keyword evidence="10 14" id="KW-0479">Metal-binding</keyword>
<feature type="binding site" evidence="14 15">
    <location>
        <position position="131"/>
    </location>
    <ligand>
        <name>a divalent metal cation</name>
        <dbReference type="ChEBI" id="CHEBI:60240"/>
    </ligand>
</feature>
<dbReference type="InterPro" id="IPR022898">
    <property type="entry name" value="RNase_HII"/>
</dbReference>
<dbReference type="NCBIfam" id="NF000595">
    <property type="entry name" value="PRK00015.1-3"/>
    <property type="match status" value="1"/>
</dbReference>